<dbReference type="InterPro" id="IPR036365">
    <property type="entry name" value="PGBD-like_sf"/>
</dbReference>
<dbReference type="InterPro" id="IPR002502">
    <property type="entry name" value="Amidase_domain"/>
</dbReference>
<dbReference type="GO" id="GO:0008745">
    <property type="term" value="F:N-acetylmuramoyl-L-alanine amidase activity"/>
    <property type="evidence" value="ECO:0007669"/>
    <property type="project" value="InterPro"/>
</dbReference>
<dbReference type="EMBL" id="LTAO01000001">
    <property type="protein sequence ID" value="KYG34900.1"/>
    <property type="molecule type" value="Genomic_DNA"/>
</dbReference>
<organism evidence="7 8">
    <name type="scientific">Alkalihalobacillus trypoxylicola</name>
    <dbReference type="NCBI Taxonomy" id="519424"/>
    <lineage>
        <taxon>Bacteria</taxon>
        <taxon>Bacillati</taxon>
        <taxon>Bacillota</taxon>
        <taxon>Bacilli</taxon>
        <taxon>Bacillales</taxon>
        <taxon>Bacillaceae</taxon>
        <taxon>Alkalihalobacillus</taxon>
    </lineage>
</organism>
<proteinExistence type="inferred from homology"/>
<evidence type="ECO:0000256" key="3">
    <source>
        <dbReference type="ARBA" id="ARBA00032390"/>
    </source>
</evidence>
<protein>
    <recommendedName>
        <fullName evidence="3">Autolysin</fullName>
    </recommendedName>
    <alternativeName>
        <fullName evidence="2">Cell wall hydrolase</fullName>
    </alternativeName>
</protein>
<evidence type="ECO:0000256" key="1">
    <source>
        <dbReference type="ARBA" id="ARBA00007553"/>
    </source>
</evidence>
<dbReference type="InterPro" id="IPR015510">
    <property type="entry name" value="PGRP"/>
</dbReference>
<dbReference type="Pfam" id="PF01471">
    <property type="entry name" value="PG_binding_1"/>
    <property type="match status" value="1"/>
</dbReference>
<dbReference type="InterPro" id="IPR002477">
    <property type="entry name" value="Peptidoglycan-bd-like"/>
</dbReference>
<dbReference type="RefSeq" id="WP_061947154.1">
    <property type="nucleotide sequence ID" value="NZ_LTAO01000001.1"/>
</dbReference>
<dbReference type="SUPFAM" id="SSF47090">
    <property type="entry name" value="PGBD-like"/>
    <property type="match status" value="2"/>
</dbReference>
<gene>
    <name evidence="7" type="ORF">AZF04_00780</name>
</gene>
<dbReference type="GO" id="GO:0008270">
    <property type="term" value="F:zinc ion binding"/>
    <property type="evidence" value="ECO:0007669"/>
    <property type="project" value="InterPro"/>
</dbReference>
<evidence type="ECO:0000256" key="2">
    <source>
        <dbReference type="ARBA" id="ARBA00030881"/>
    </source>
</evidence>
<dbReference type="InterPro" id="IPR036505">
    <property type="entry name" value="Amidase/PGRP_sf"/>
</dbReference>
<evidence type="ECO:0000256" key="4">
    <source>
        <dbReference type="SAM" id="MobiDB-lite"/>
    </source>
</evidence>
<dbReference type="InterPro" id="IPR006619">
    <property type="entry name" value="PGRP_domain_met/bac"/>
</dbReference>
<comment type="similarity">
    <text evidence="1">Belongs to the N-acetylmuramoyl-L-alanine amidase 2 family.</text>
</comment>
<evidence type="ECO:0000259" key="6">
    <source>
        <dbReference type="SMART" id="SM00701"/>
    </source>
</evidence>
<reference evidence="7" key="1">
    <citation type="submission" date="2016-02" db="EMBL/GenBank/DDBJ databases">
        <title>Genome sequence of Bacillus trypoxylicola KCTC 13244(T).</title>
        <authorList>
            <person name="Jeong H."/>
            <person name="Park S.-H."/>
            <person name="Choi S.-K."/>
        </authorList>
    </citation>
    <scope>NUCLEOTIDE SEQUENCE [LARGE SCALE GENOMIC DNA]</scope>
    <source>
        <strain evidence="7">KCTC 13244</strain>
    </source>
</reference>
<sequence>MSRKPNIVDGKLSFGNLTPINKNRISKLVQHHMAHKSWTVQQVHNFHRDSNKWVGIGYNWWIAFDGTIYKGRGWNVGAHCAGNNSTTLGIGYQGDFTSQSMTDAQVESGAALNAWLMSQCPNIKSANDIIGHKDIVATACPGKHFRMTDLKDMINNQSKKSSTPKQPNKTPQPSNTNTYIRTFQTWINSNYKSKLATDNIYGNLTKREAIRAYQKELNKQFKAGLVEDGIWGNNTLNATRVVRHGARGNITYILQGMLYCHKLDPNGFDGIFGNGCENAVKKFQRQNKLVVDGLVGRDTWSRLFR</sequence>
<dbReference type="Gene3D" id="1.10.101.10">
    <property type="entry name" value="PGBD-like superfamily/PGBD"/>
    <property type="match status" value="2"/>
</dbReference>
<dbReference type="OrthoDB" id="9799970at2"/>
<keyword evidence="8" id="KW-1185">Reference proteome</keyword>
<dbReference type="SMART" id="SM00644">
    <property type="entry name" value="Ami_2"/>
    <property type="match status" value="1"/>
</dbReference>
<dbReference type="GO" id="GO:0009253">
    <property type="term" value="P:peptidoglycan catabolic process"/>
    <property type="evidence" value="ECO:0007669"/>
    <property type="project" value="InterPro"/>
</dbReference>
<name>A0A162F6J5_9BACI</name>
<comment type="caution">
    <text evidence="7">The sequence shown here is derived from an EMBL/GenBank/DDBJ whole genome shotgun (WGS) entry which is preliminary data.</text>
</comment>
<dbReference type="SUPFAM" id="SSF55846">
    <property type="entry name" value="N-acetylmuramoyl-L-alanine amidase-like"/>
    <property type="match status" value="1"/>
</dbReference>
<dbReference type="STRING" id="519424.AZF04_00780"/>
<feature type="domain" description="Peptidoglycan recognition protein family" evidence="6">
    <location>
        <begin position="5"/>
        <end position="136"/>
    </location>
</feature>
<evidence type="ECO:0000259" key="5">
    <source>
        <dbReference type="SMART" id="SM00644"/>
    </source>
</evidence>
<dbReference type="PANTHER" id="PTHR11022">
    <property type="entry name" value="PEPTIDOGLYCAN RECOGNITION PROTEIN"/>
    <property type="match status" value="1"/>
</dbReference>
<feature type="domain" description="N-acetylmuramoyl-L-alanine amidase" evidence="5">
    <location>
        <begin position="12"/>
        <end position="142"/>
    </location>
</feature>
<accession>A0A162F6J5</accession>
<dbReference type="PANTHER" id="PTHR11022:SF41">
    <property type="entry name" value="PEPTIDOGLYCAN-RECOGNITION PROTEIN LC-RELATED"/>
    <property type="match status" value="1"/>
</dbReference>
<evidence type="ECO:0000313" key="8">
    <source>
        <dbReference type="Proteomes" id="UP000075806"/>
    </source>
</evidence>
<dbReference type="CDD" id="cd06583">
    <property type="entry name" value="PGRP"/>
    <property type="match status" value="1"/>
</dbReference>
<dbReference type="Pfam" id="PF01510">
    <property type="entry name" value="Amidase_2"/>
    <property type="match status" value="1"/>
</dbReference>
<dbReference type="Proteomes" id="UP000075806">
    <property type="component" value="Unassembled WGS sequence"/>
</dbReference>
<dbReference type="Gene3D" id="3.40.80.10">
    <property type="entry name" value="Peptidoglycan recognition protein-like"/>
    <property type="match status" value="1"/>
</dbReference>
<dbReference type="AlphaFoldDB" id="A0A162F6J5"/>
<evidence type="ECO:0000313" key="7">
    <source>
        <dbReference type="EMBL" id="KYG34900.1"/>
    </source>
</evidence>
<dbReference type="InterPro" id="IPR036366">
    <property type="entry name" value="PGBDSf"/>
</dbReference>
<dbReference type="SMART" id="SM00701">
    <property type="entry name" value="PGRP"/>
    <property type="match status" value="1"/>
</dbReference>
<feature type="region of interest" description="Disordered" evidence="4">
    <location>
        <begin position="156"/>
        <end position="177"/>
    </location>
</feature>